<evidence type="ECO:0000256" key="1">
    <source>
        <dbReference type="ARBA" id="ARBA00001936"/>
    </source>
</evidence>
<evidence type="ECO:0000259" key="9">
    <source>
        <dbReference type="SMART" id="SM00156"/>
    </source>
</evidence>
<dbReference type="EC" id="3.1.3.16" evidence="2"/>
<evidence type="ECO:0000313" key="11">
    <source>
        <dbReference type="Proteomes" id="UP000738349"/>
    </source>
</evidence>
<dbReference type="PANTHER" id="PTHR11668">
    <property type="entry name" value="SERINE/THREONINE PROTEIN PHOSPHATASE"/>
    <property type="match status" value="1"/>
</dbReference>
<evidence type="ECO:0000313" key="10">
    <source>
        <dbReference type="EMBL" id="KAH7160730.1"/>
    </source>
</evidence>
<dbReference type="EMBL" id="JAGMUV010000004">
    <property type="protein sequence ID" value="KAH7160730.1"/>
    <property type="molecule type" value="Genomic_DNA"/>
</dbReference>
<comment type="cofactor">
    <cofactor evidence="1">
        <name>Mn(2+)</name>
        <dbReference type="ChEBI" id="CHEBI:29035"/>
    </cofactor>
</comment>
<dbReference type="FunFam" id="3.60.21.10:FF:000212">
    <property type="entry name" value="Serine/threonine-protein phosphatase"/>
    <property type="match status" value="1"/>
</dbReference>
<dbReference type="InterPro" id="IPR031675">
    <property type="entry name" value="STPPase_N"/>
</dbReference>
<keyword evidence="5" id="KW-0904">Protein phosphatase</keyword>
<evidence type="ECO:0000256" key="8">
    <source>
        <dbReference type="ARBA" id="ARBA00048336"/>
    </source>
</evidence>
<dbReference type="SMART" id="SM00156">
    <property type="entry name" value="PP2Ac"/>
    <property type="match status" value="1"/>
</dbReference>
<dbReference type="InterPro" id="IPR004843">
    <property type="entry name" value="Calcineurin-like_PHP"/>
</dbReference>
<dbReference type="Pfam" id="PF16891">
    <property type="entry name" value="STPPase_N"/>
    <property type="match status" value="1"/>
</dbReference>
<evidence type="ECO:0000256" key="7">
    <source>
        <dbReference type="ARBA" id="ARBA00047761"/>
    </source>
</evidence>
<accession>A0A9P9FGM8</accession>
<evidence type="ECO:0000256" key="6">
    <source>
        <dbReference type="ARBA" id="ARBA00023211"/>
    </source>
</evidence>
<dbReference type="GO" id="GO:0005737">
    <property type="term" value="C:cytoplasm"/>
    <property type="evidence" value="ECO:0007669"/>
    <property type="project" value="TreeGrafter"/>
</dbReference>
<dbReference type="Proteomes" id="UP000738349">
    <property type="component" value="Unassembled WGS sequence"/>
</dbReference>
<evidence type="ECO:0000256" key="3">
    <source>
        <dbReference type="ARBA" id="ARBA00022723"/>
    </source>
</evidence>
<dbReference type="PANTHER" id="PTHR11668:SF300">
    <property type="entry name" value="SERINE_THREONINE-PROTEIN PHOSPHATASE"/>
    <property type="match status" value="1"/>
</dbReference>
<dbReference type="InterPro" id="IPR029052">
    <property type="entry name" value="Metallo-depent_PP-like"/>
</dbReference>
<keyword evidence="6" id="KW-0464">Manganese</keyword>
<gene>
    <name evidence="10" type="ORF">EDB81DRAFT_643913</name>
</gene>
<dbReference type="AlphaFoldDB" id="A0A9P9FGM8"/>
<keyword evidence="4" id="KW-0378">Hydrolase</keyword>
<dbReference type="GO" id="GO:0046872">
    <property type="term" value="F:metal ion binding"/>
    <property type="evidence" value="ECO:0007669"/>
    <property type="project" value="UniProtKB-KW"/>
</dbReference>
<dbReference type="InterPro" id="IPR006186">
    <property type="entry name" value="Ser/Thr-sp_prot-phosphatase"/>
</dbReference>
<keyword evidence="3" id="KW-0479">Metal-binding</keyword>
<dbReference type="GO" id="GO:0004722">
    <property type="term" value="F:protein serine/threonine phosphatase activity"/>
    <property type="evidence" value="ECO:0007669"/>
    <property type="project" value="UniProtKB-EC"/>
</dbReference>
<comment type="caution">
    <text evidence="10">The sequence shown here is derived from an EMBL/GenBank/DDBJ whole genome shotgun (WGS) entry which is preliminary data.</text>
</comment>
<reference evidence="10" key="1">
    <citation type="journal article" date="2021" name="Nat. Commun.">
        <title>Genetic determinants of endophytism in the Arabidopsis root mycobiome.</title>
        <authorList>
            <person name="Mesny F."/>
            <person name="Miyauchi S."/>
            <person name="Thiergart T."/>
            <person name="Pickel B."/>
            <person name="Atanasova L."/>
            <person name="Karlsson M."/>
            <person name="Huettel B."/>
            <person name="Barry K.W."/>
            <person name="Haridas S."/>
            <person name="Chen C."/>
            <person name="Bauer D."/>
            <person name="Andreopoulos W."/>
            <person name="Pangilinan J."/>
            <person name="LaButti K."/>
            <person name="Riley R."/>
            <person name="Lipzen A."/>
            <person name="Clum A."/>
            <person name="Drula E."/>
            <person name="Henrissat B."/>
            <person name="Kohler A."/>
            <person name="Grigoriev I.V."/>
            <person name="Martin F.M."/>
            <person name="Hacquard S."/>
        </authorList>
    </citation>
    <scope>NUCLEOTIDE SEQUENCE</scope>
    <source>
        <strain evidence="10">MPI-CAGE-AT-0147</strain>
    </source>
</reference>
<dbReference type="GO" id="GO:0005634">
    <property type="term" value="C:nucleus"/>
    <property type="evidence" value="ECO:0007669"/>
    <property type="project" value="TreeGrafter"/>
</dbReference>
<comment type="catalytic activity">
    <reaction evidence="8">
        <text>O-phospho-L-threonyl-[protein] + H2O = L-threonyl-[protein] + phosphate</text>
        <dbReference type="Rhea" id="RHEA:47004"/>
        <dbReference type="Rhea" id="RHEA-COMP:11060"/>
        <dbReference type="Rhea" id="RHEA-COMP:11605"/>
        <dbReference type="ChEBI" id="CHEBI:15377"/>
        <dbReference type="ChEBI" id="CHEBI:30013"/>
        <dbReference type="ChEBI" id="CHEBI:43474"/>
        <dbReference type="ChEBI" id="CHEBI:61977"/>
        <dbReference type="EC" id="3.1.3.16"/>
    </reaction>
</comment>
<evidence type="ECO:0000256" key="5">
    <source>
        <dbReference type="ARBA" id="ARBA00022912"/>
    </source>
</evidence>
<dbReference type="SUPFAM" id="SSF56300">
    <property type="entry name" value="Metallo-dependent phosphatases"/>
    <property type="match status" value="1"/>
</dbReference>
<sequence>MESPQPFDPNEPAKVAQWATQANELKEENTDPDIDDIIAQWATQANELKEEDTDPDIDDIIAQWATQANELKEENTDPDIDDIIDLFIEPRGKPPGAKVEVTRNLVIYLCKKARDIFFAQPILLELMAPLKVCGDIYGQHYQLLRMFENNGFPPEANYLFLGNYVGKGRQSIETICTLLAYKIKYPENFFLLRGNQESLLVSSVASFYQECGSRYGLEVADLFEDCFNCMPVASIIGDKIFAVHGGLSPQLDSFEQIRRIRRPAMVPRDGLLHDLLWAYPEAAMRGWSGRHSEFSLAFGPNVVESFLEKHGLDLVCRSGQFIQEGYEFFAGRKLVTLFTTPNYLGKHDNSGAVMCVDEDLLYTFQVSPFPFPRDFASLWLRRM</sequence>
<keyword evidence="11" id="KW-1185">Reference proteome</keyword>
<evidence type="ECO:0000256" key="4">
    <source>
        <dbReference type="ARBA" id="ARBA00022801"/>
    </source>
</evidence>
<dbReference type="OrthoDB" id="10347275at2759"/>
<dbReference type="PRINTS" id="PR00114">
    <property type="entry name" value="STPHPHTASE"/>
</dbReference>
<protein>
    <recommendedName>
        <fullName evidence="2">protein-serine/threonine phosphatase</fullName>
        <ecNumber evidence="2">3.1.3.16</ecNumber>
    </recommendedName>
</protein>
<dbReference type="InterPro" id="IPR050341">
    <property type="entry name" value="PP1_catalytic_subunit"/>
</dbReference>
<evidence type="ECO:0000256" key="2">
    <source>
        <dbReference type="ARBA" id="ARBA00013081"/>
    </source>
</evidence>
<name>A0A9P9FGM8_9HYPO</name>
<dbReference type="Pfam" id="PF00149">
    <property type="entry name" value="Metallophos"/>
    <property type="match status" value="1"/>
</dbReference>
<dbReference type="Gene3D" id="3.60.21.10">
    <property type="match status" value="1"/>
</dbReference>
<comment type="catalytic activity">
    <reaction evidence="7">
        <text>O-phospho-L-seryl-[protein] + H2O = L-seryl-[protein] + phosphate</text>
        <dbReference type="Rhea" id="RHEA:20629"/>
        <dbReference type="Rhea" id="RHEA-COMP:9863"/>
        <dbReference type="Rhea" id="RHEA-COMP:11604"/>
        <dbReference type="ChEBI" id="CHEBI:15377"/>
        <dbReference type="ChEBI" id="CHEBI:29999"/>
        <dbReference type="ChEBI" id="CHEBI:43474"/>
        <dbReference type="ChEBI" id="CHEBI:83421"/>
        <dbReference type="EC" id="3.1.3.16"/>
    </reaction>
</comment>
<organism evidence="10 11">
    <name type="scientific">Dactylonectria macrodidyma</name>
    <dbReference type="NCBI Taxonomy" id="307937"/>
    <lineage>
        <taxon>Eukaryota</taxon>
        <taxon>Fungi</taxon>
        <taxon>Dikarya</taxon>
        <taxon>Ascomycota</taxon>
        <taxon>Pezizomycotina</taxon>
        <taxon>Sordariomycetes</taxon>
        <taxon>Hypocreomycetidae</taxon>
        <taxon>Hypocreales</taxon>
        <taxon>Nectriaceae</taxon>
        <taxon>Dactylonectria</taxon>
    </lineage>
</organism>
<feature type="domain" description="Serine/threonine specific protein phosphatases" evidence="9">
    <location>
        <begin position="101"/>
        <end position="370"/>
    </location>
</feature>
<proteinExistence type="predicted"/>